<dbReference type="InterPro" id="IPR036388">
    <property type="entry name" value="WH-like_DNA-bd_sf"/>
</dbReference>
<evidence type="ECO:0000256" key="1">
    <source>
        <dbReference type="PIRSR" id="PIRSR038925-1"/>
    </source>
</evidence>
<dbReference type="Gene3D" id="1.10.10.10">
    <property type="entry name" value="Winged helix-like DNA-binding domain superfamily/Winged helix DNA-binding domain"/>
    <property type="match status" value="1"/>
</dbReference>
<feature type="binding site" evidence="1">
    <location>
        <position position="210"/>
    </location>
    <ligand>
        <name>ATP</name>
        <dbReference type="ChEBI" id="CHEBI:30616"/>
    </ligand>
</feature>
<evidence type="ECO:0000313" key="6">
    <source>
        <dbReference type="EMBL" id="RDB64196.1"/>
    </source>
</evidence>
<evidence type="ECO:0000313" key="7">
    <source>
        <dbReference type="Proteomes" id="UP000254000"/>
    </source>
</evidence>
<dbReference type="Pfam" id="PF13784">
    <property type="entry name" value="Fic_N"/>
    <property type="match status" value="1"/>
</dbReference>
<dbReference type="PANTHER" id="PTHR13504">
    <property type="entry name" value="FIDO DOMAIN-CONTAINING PROTEIN DDB_G0283145"/>
    <property type="match status" value="1"/>
</dbReference>
<dbReference type="AlphaFoldDB" id="A0A369M139"/>
<proteinExistence type="predicted"/>
<comment type="caution">
    <text evidence="6">The sequence shown here is derived from an EMBL/GenBank/DDBJ whole genome shotgun (WGS) entry which is preliminary data.</text>
</comment>
<dbReference type="OrthoDB" id="9813719at2"/>
<protein>
    <submittedName>
        <fullName evidence="6">Fic family protein</fullName>
    </submittedName>
</protein>
<dbReference type="PIRSF" id="PIRSF038925">
    <property type="entry name" value="AMP-prot_trans"/>
    <property type="match status" value="1"/>
</dbReference>
<feature type="binding site" evidence="3">
    <location>
        <begin position="252"/>
        <end position="253"/>
    </location>
    <ligand>
        <name>ATP</name>
        <dbReference type="ChEBI" id="CHEBI:30616"/>
    </ligand>
</feature>
<dbReference type="PROSITE" id="PS51459">
    <property type="entry name" value="FIDO"/>
    <property type="match status" value="1"/>
</dbReference>
<dbReference type="GO" id="GO:0005524">
    <property type="term" value="F:ATP binding"/>
    <property type="evidence" value="ECO:0007669"/>
    <property type="project" value="UniProtKB-KW"/>
</dbReference>
<reference evidence="6 7" key="1">
    <citation type="journal article" date="2018" name="Elife">
        <title>Discovery and characterization of a prevalent human gut bacterial enzyme sufficient for the inactivation of a family of plant toxins.</title>
        <authorList>
            <person name="Koppel N."/>
            <person name="Bisanz J.E."/>
            <person name="Pandelia M.E."/>
            <person name="Turnbaugh P.J."/>
            <person name="Balskus E.P."/>
        </authorList>
    </citation>
    <scope>NUCLEOTIDE SEQUENCE [LARGE SCALE GENOMIC DNA]</scope>
    <source>
        <strain evidence="6 7">3C</strain>
    </source>
</reference>
<dbReference type="SUPFAM" id="SSF140931">
    <property type="entry name" value="Fic-like"/>
    <property type="match status" value="1"/>
</dbReference>
<dbReference type="InterPro" id="IPR040198">
    <property type="entry name" value="Fido_containing"/>
</dbReference>
<organism evidence="6 7">
    <name type="scientific">Gordonibacter pamelaeae</name>
    <dbReference type="NCBI Taxonomy" id="471189"/>
    <lineage>
        <taxon>Bacteria</taxon>
        <taxon>Bacillati</taxon>
        <taxon>Actinomycetota</taxon>
        <taxon>Coriobacteriia</taxon>
        <taxon>Eggerthellales</taxon>
        <taxon>Eggerthellaceae</taxon>
        <taxon>Gordonibacter</taxon>
    </lineage>
</organism>
<feature type="domain" description="Fido" evidence="5">
    <location>
        <begin position="123"/>
        <end position="274"/>
    </location>
</feature>
<dbReference type="InterPro" id="IPR025758">
    <property type="entry name" value="Fic/DOC_N"/>
</dbReference>
<evidence type="ECO:0000256" key="2">
    <source>
        <dbReference type="PIRSR" id="PIRSR640198-1"/>
    </source>
</evidence>
<dbReference type="RefSeq" id="WP_041239271.1">
    <property type="nucleotide sequence ID" value="NZ_CABMMS010000006.1"/>
</dbReference>
<accession>A0A369M139</accession>
<dbReference type="InterPro" id="IPR026287">
    <property type="entry name" value="SoFic-like"/>
</dbReference>
<dbReference type="Gene3D" id="1.10.3290.10">
    <property type="entry name" value="Fido-like domain"/>
    <property type="match status" value="1"/>
</dbReference>
<keyword evidence="7" id="KW-1185">Reference proteome</keyword>
<dbReference type="GeneID" id="78360182"/>
<name>A0A369M139_9ACTN</name>
<feature type="binding site" evidence="1">
    <location>
        <position position="80"/>
    </location>
    <ligand>
        <name>ATP</name>
        <dbReference type="ChEBI" id="CHEBI:30616"/>
    </ligand>
</feature>
<feature type="active site" evidence="2">
    <location>
        <position position="210"/>
    </location>
</feature>
<evidence type="ECO:0000256" key="3">
    <source>
        <dbReference type="PIRSR" id="PIRSR640198-2"/>
    </source>
</evidence>
<feature type="binding site" evidence="3">
    <location>
        <begin position="214"/>
        <end position="221"/>
    </location>
    <ligand>
        <name>ATP</name>
        <dbReference type="ChEBI" id="CHEBI:30616"/>
    </ligand>
</feature>
<feature type="binding site" evidence="1">
    <location>
        <position position="252"/>
    </location>
    <ligand>
        <name>ATP</name>
        <dbReference type="ChEBI" id="CHEBI:30616"/>
    </ligand>
</feature>
<dbReference type="InterPro" id="IPR003812">
    <property type="entry name" value="Fido"/>
</dbReference>
<evidence type="ECO:0000256" key="4">
    <source>
        <dbReference type="PIRSR" id="PIRSR640198-3"/>
    </source>
</evidence>
<dbReference type="EMBL" id="PPTS01000006">
    <property type="protein sequence ID" value="RDB64196.1"/>
    <property type="molecule type" value="Genomic_DNA"/>
</dbReference>
<dbReference type="InterPro" id="IPR036597">
    <property type="entry name" value="Fido-like_dom_sf"/>
</dbReference>
<feature type="binding site" evidence="1">
    <location>
        <begin position="215"/>
        <end position="221"/>
    </location>
    <ligand>
        <name>ATP</name>
        <dbReference type="ChEBI" id="CHEBI:30616"/>
    </ligand>
</feature>
<sequence length="381" mass="43063">MDRQNRSGRFVAQPTGYRAFVPKPLPPDPPLEFTSELLGLLSEADRKLGRLDGVTQVLPDPDLFVSMYVKKEALLSSQIEGTQASLEDVIAIEESRMNDDTQEVANYIAAMNYGLDRLREFPLSLRLIREIHAHLLASGRGSERTPGEFRHSQNWIGPQGCSLADAPYVPPAVDDMRTALGALESFFYECADMPTLVKIALIHAQFETIHPFLDGNGRMGRLLITFWLCNEGILSKPVLYLSYYFKRNRQEYYDRLMDVRLKGAWEEWLAFFLRGISQTSEEGVASAKQIIQLQSDCLRLLNDARLSANHTALLDRLFESPSVTKRKVAEMLHVSEPTAKNVIDNLCGLGILKDASPKSQRNKRFVFQRYLDILEPGTDPL</sequence>
<evidence type="ECO:0000259" key="5">
    <source>
        <dbReference type="PROSITE" id="PS51459"/>
    </source>
</evidence>
<dbReference type="Pfam" id="PF02661">
    <property type="entry name" value="Fic"/>
    <property type="match status" value="1"/>
</dbReference>
<gene>
    <name evidence="6" type="ORF">C1877_10805</name>
</gene>
<dbReference type="PANTHER" id="PTHR13504:SF38">
    <property type="entry name" value="FIDO DOMAIN-CONTAINING PROTEIN"/>
    <property type="match status" value="1"/>
</dbReference>
<keyword evidence="1" id="KW-0067">ATP-binding</keyword>
<feature type="site" description="Important for autoinhibition of adenylyltransferase activity" evidence="4">
    <location>
        <position position="80"/>
    </location>
</feature>
<dbReference type="Proteomes" id="UP000254000">
    <property type="component" value="Unassembled WGS sequence"/>
</dbReference>
<keyword evidence="1" id="KW-0547">Nucleotide-binding</keyword>